<comment type="caution">
    <text evidence="11">The sequence shown here is derived from an EMBL/GenBank/DDBJ whole genome shotgun (WGS) entry which is preliminary data.</text>
</comment>
<evidence type="ECO:0000256" key="1">
    <source>
        <dbReference type="ARBA" id="ARBA00004651"/>
    </source>
</evidence>
<comment type="subcellular location">
    <subcellularLocation>
        <location evidence="1">Cell membrane</location>
        <topology evidence="1">Multi-pass membrane protein</topology>
    </subcellularLocation>
</comment>
<keyword evidence="11" id="KW-0548">Nucleotidyltransferase</keyword>
<keyword evidence="3" id="KW-1003">Cell membrane</keyword>
<evidence type="ECO:0000256" key="7">
    <source>
        <dbReference type="ARBA" id="ARBA00034247"/>
    </source>
</evidence>
<dbReference type="SMART" id="SM00267">
    <property type="entry name" value="GGDEF"/>
    <property type="match status" value="1"/>
</dbReference>
<dbReference type="Pfam" id="PF00990">
    <property type="entry name" value="GGDEF"/>
    <property type="match status" value="1"/>
</dbReference>
<evidence type="ECO:0000256" key="5">
    <source>
        <dbReference type="ARBA" id="ARBA00022989"/>
    </source>
</evidence>
<dbReference type="InterPro" id="IPR043128">
    <property type="entry name" value="Rev_trsase/Diguanyl_cyclase"/>
</dbReference>
<dbReference type="Pfam" id="PF02743">
    <property type="entry name" value="dCache_1"/>
    <property type="match status" value="1"/>
</dbReference>
<evidence type="ECO:0000256" key="6">
    <source>
        <dbReference type="ARBA" id="ARBA00023136"/>
    </source>
</evidence>
<dbReference type="SUPFAM" id="SSF103190">
    <property type="entry name" value="Sensory domain-like"/>
    <property type="match status" value="2"/>
</dbReference>
<feature type="domain" description="GGDEF" evidence="10">
    <location>
        <begin position="387"/>
        <end position="516"/>
    </location>
</feature>
<evidence type="ECO:0000256" key="9">
    <source>
        <dbReference type="SAM" id="Phobius"/>
    </source>
</evidence>
<dbReference type="InterPro" id="IPR000160">
    <property type="entry name" value="GGDEF_dom"/>
</dbReference>
<evidence type="ECO:0000256" key="8">
    <source>
        <dbReference type="SAM" id="MobiDB-lite"/>
    </source>
</evidence>
<dbReference type="InterPro" id="IPR033479">
    <property type="entry name" value="dCache_1"/>
</dbReference>
<organism evidence="11 12">
    <name type="scientific">Azotobacter bryophylli</name>
    <dbReference type="NCBI Taxonomy" id="1986537"/>
    <lineage>
        <taxon>Bacteria</taxon>
        <taxon>Pseudomonadati</taxon>
        <taxon>Pseudomonadota</taxon>
        <taxon>Gammaproteobacteria</taxon>
        <taxon>Pseudomonadales</taxon>
        <taxon>Pseudomonadaceae</taxon>
        <taxon>Azotobacter</taxon>
    </lineage>
</organism>
<dbReference type="InterPro" id="IPR029787">
    <property type="entry name" value="Nucleotide_cyclase"/>
</dbReference>
<sequence length="530" mass="58577">MHRIELRWLILLLMIAAAFLACSIGFYASYRTVREQLMSQALEANRVYAAKLAQSADTLFKAVQSEVAYSASMLSDGLGDPARVEAEVARLQLQSNAFNAAYAVNAEGRILAGMPRHTGLVGTVLETEGAKAALAQRRPLISSPYISARNNLVVFISHPIFGKDGSYQGYIGGSIYLAETNILHSMLGHHYYQDGSYLYVVDRQRRMIYHQDSLRVRETVTGNPVIEAVIKGEEGAMRVTNSRGVDMLAGYAPVESTGWGVVSQRPVEATLQPLDGLMLEILKRCLPFVVPLFLVIWWLSRLVVKPLHQLAITARHWDRAESQEQIRQVRTWYFEADQLKHAILGGLGLLHEKLGRLNQESITDPLTGLANRRGLHTVLAQWKAQENPFSVVAVNIDNFKQVNEAHGQEVGDKVLQFLGTQMRSISRSGDLLCRLGSKVLLLLPHTSLEEAGEIAERLRLWTAYMESPTGSFITVSAGVAYWPGGSASIADTLKRADDALHQAKREGRNRTVVSPPQEEESVATGPQEGV</sequence>
<dbReference type="CDD" id="cd01949">
    <property type="entry name" value="GGDEF"/>
    <property type="match status" value="1"/>
</dbReference>
<evidence type="ECO:0000259" key="10">
    <source>
        <dbReference type="PROSITE" id="PS50887"/>
    </source>
</evidence>
<feature type="transmembrane region" description="Helical" evidence="9">
    <location>
        <begin position="6"/>
        <end position="30"/>
    </location>
</feature>
<dbReference type="Proteomes" id="UP001595457">
    <property type="component" value="Unassembled WGS sequence"/>
</dbReference>
<evidence type="ECO:0000256" key="3">
    <source>
        <dbReference type="ARBA" id="ARBA00022475"/>
    </source>
</evidence>
<dbReference type="GO" id="GO:0052621">
    <property type="term" value="F:diguanylate cyclase activity"/>
    <property type="evidence" value="ECO:0007669"/>
    <property type="project" value="UniProtKB-EC"/>
</dbReference>
<dbReference type="InterPro" id="IPR029151">
    <property type="entry name" value="Sensor-like_sf"/>
</dbReference>
<keyword evidence="5 9" id="KW-1133">Transmembrane helix</keyword>
<dbReference type="CDD" id="cd18773">
    <property type="entry name" value="PDC1_HK_sensor"/>
    <property type="match status" value="1"/>
</dbReference>
<evidence type="ECO:0000313" key="11">
    <source>
        <dbReference type="EMBL" id="MFC2973700.1"/>
    </source>
</evidence>
<dbReference type="Gene3D" id="3.30.70.270">
    <property type="match status" value="1"/>
</dbReference>
<keyword evidence="12" id="KW-1185">Reference proteome</keyword>
<keyword evidence="6 9" id="KW-0472">Membrane</keyword>
<dbReference type="EMBL" id="JBHRSJ010000034">
    <property type="protein sequence ID" value="MFC2973700.1"/>
    <property type="molecule type" value="Genomic_DNA"/>
</dbReference>
<proteinExistence type="predicted"/>
<protein>
    <recommendedName>
        <fullName evidence="2">diguanylate cyclase</fullName>
        <ecNumber evidence="2">2.7.7.65</ecNumber>
    </recommendedName>
</protein>
<dbReference type="RefSeq" id="WP_377815510.1">
    <property type="nucleotide sequence ID" value="NZ_JBHRSJ010000034.1"/>
</dbReference>
<dbReference type="PANTHER" id="PTHR45138:SF9">
    <property type="entry name" value="DIGUANYLATE CYCLASE DGCM-RELATED"/>
    <property type="match status" value="1"/>
</dbReference>
<dbReference type="PROSITE" id="PS50887">
    <property type="entry name" value="GGDEF"/>
    <property type="match status" value="1"/>
</dbReference>
<gene>
    <name evidence="11" type="ORF">ACFOJE_15965</name>
</gene>
<dbReference type="PANTHER" id="PTHR45138">
    <property type="entry name" value="REGULATORY COMPONENTS OF SENSORY TRANSDUCTION SYSTEM"/>
    <property type="match status" value="1"/>
</dbReference>
<feature type="region of interest" description="Disordered" evidence="8">
    <location>
        <begin position="504"/>
        <end position="530"/>
    </location>
</feature>
<dbReference type="PROSITE" id="PS51257">
    <property type="entry name" value="PROKAR_LIPOPROTEIN"/>
    <property type="match status" value="1"/>
</dbReference>
<reference evidence="12" key="1">
    <citation type="journal article" date="2019" name="Int. J. Syst. Evol. Microbiol.">
        <title>The Global Catalogue of Microorganisms (GCM) 10K type strain sequencing project: providing services to taxonomists for standard genome sequencing and annotation.</title>
        <authorList>
            <consortium name="The Broad Institute Genomics Platform"/>
            <consortium name="The Broad Institute Genome Sequencing Center for Infectious Disease"/>
            <person name="Wu L."/>
            <person name="Ma J."/>
        </authorList>
    </citation>
    <scope>NUCLEOTIDE SEQUENCE [LARGE SCALE GENOMIC DNA]</scope>
    <source>
        <strain evidence="12">KCTC 62195</strain>
    </source>
</reference>
<dbReference type="InterPro" id="IPR050469">
    <property type="entry name" value="Diguanylate_Cyclase"/>
</dbReference>
<keyword evidence="11" id="KW-0808">Transferase</keyword>
<dbReference type="EC" id="2.7.7.65" evidence="2"/>
<dbReference type="CDD" id="cd18774">
    <property type="entry name" value="PDC2_HK_sensor"/>
    <property type="match status" value="1"/>
</dbReference>
<evidence type="ECO:0000313" key="12">
    <source>
        <dbReference type="Proteomes" id="UP001595457"/>
    </source>
</evidence>
<name>A0ABV7AWH6_9GAMM</name>
<dbReference type="SUPFAM" id="SSF55073">
    <property type="entry name" value="Nucleotide cyclase"/>
    <property type="match status" value="1"/>
</dbReference>
<keyword evidence="4 9" id="KW-0812">Transmembrane</keyword>
<dbReference type="Gene3D" id="3.30.450.20">
    <property type="entry name" value="PAS domain"/>
    <property type="match status" value="1"/>
</dbReference>
<evidence type="ECO:0000256" key="4">
    <source>
        <dbReference type="ARBA" id="ARBA00022692"/>
    </source>
</evidence>
<accession>A0ABV7AWH6</accession>
<dbReference type="NCBIfam" id="TIGR00254">
    <property type="entry name" value="GGDEF"/>
    <property type="match status" value="1"/>
</dbReference>
<evidence type="ECO:0000256" key="2">
    <source>
        <dbReference type="ARBA" id="ARBA00012528"/>
    </source>
</evidence>
<comment type="catalytic activity">
    <reaction evidence="7">
        <text>2 GTP = 3',3'-c-di-GMP + 2 diphosphate</text>
        <dbReference type="Rhea" id="RHEA:24898"/>
        <dbReference type="ChEBI" id="CHEBI:33019"/>
        <dbReference type="ChEBI" id="CHEBI:37565"/>
        <dbReference type="ChEBI" id="CHEBI:58805"/>
        <dbReference type="EC" id="2.7.7.65"/>
    </reaction>
</comment>